<comment type="cofactor">
    <cofactor evidence="1">
        <name>pantetheine 4'-phosphate</name>
        <dbReference type="ChEBI" id="CHEBI:47942"/>
    </cofactor>
</comment>
<dbReference type="InterPro" id="IPR020806">
    <property type="entry name" value="PKS_PP-bd"/>
</dbReference>
<feature type="domain" description="Carrier" evidence="6">
    <location>
        <begin position="938"/>
        <end position="1012"/>
    </location>
</feature>
<dbReference type="Gene3D" id="3.40.50.150">
    <property type="entry name" value="Vaccinia Virus protein VP39"/>
    <property type="match status" value="1"/>
</dbReference>
<dbReference type="InterPro" id="IPR020845">
    <property type="entry name" value="AMP-binding_CS"/>
</dbReference>
<dbReference type="InterPro" id="IPR009081">
    <property type="entry name" value="PP-bd_ACP"/>
</dbReference>
<protein>
    <recommendedName>
        <fullName evidence="6">Carrier domain-containing protein</fullName>
    </recommendedName>
</protein>
<keyword evidence="8" id="KW-1185">Reference proteome</keyword>
<keyword evidence="4" id="KW-0677">Repeat</keyword>
<dbReference type="SUPFAM" id="SSF47336">
    <property type="entry name" value="ACP-like"/>
    <property type="match status" value="1"/>
</dbReference>
<dbReference type="Gene3D" id="3.40.50.980">
    <property type="match status" value="2"/>
</dbReference>
<dbReference type="Gene3D" id="3.30.559.30">
    <property type="entry name" value="Nonribosomal peptide synthetase, condensation domain"/>
    <property type="match status" value="1"/>
</dbReference>
<dbReference type="Pfam" id="PF00501">
    <property type="entry name" value="AMP-binding"/>
    <property type="match status" value="1"/>
</dbReference>
<dbReference type="InterPro" id="IPR010071">
    <property type="entry name" value="AA_adenyl_dom"/>
</dbReference>
<dbReference type="Gene3D" id="1.10.1200.10">
    <property type="entry name" value="ACP-like"/>
    <property type="match status" value="1"/>
</dbReference>
<dbReference type="Pfam" id="PF08242">
    <property type="entry name" value="Methyltransf_12"/>
    <property type="match status" value="1"/>
</dbReference>
<evidence type="ECO:0000256" key="2">
    <source>
        <dbReference type="ARBA" id="ARBA00022450"/>
    </source>
</evidence>
<dbReference type="InterPro" id="IPR000873">
    <property type="entry name" value="AMP-dep_synth/lig_dom"/>
</dbReference>
<dbReference type="PANTHER" id="PTHR45527:SF1">
    <property type="entry name" value="FATTY ACID SYNTHASE"/>
    <property type="match status" value="1"/>
</dbReference>
<dbReference type="SUPFAM" id="SSF56801">
    <property type="entry name" value="Acetyl-CoA synthetase-like"/>
    <property type="match status" value="1"/>
</dbReference>
<evidence type="ECO:0000256" key="1">
    <source>
        <dbReference type="ARBA" id="ARBA00001957"/>
    </source>
</evidence>
<keyword evidence="5" id="KW-0045">Antibiotic biosynthesis</keyword>
<evidence type="ECO:0000313" key="8">
    <source>
        <dbReference type="Proteomes" id="UP000612282"/>
    </source>
</evidence>
<comment type="caution">
    <text evidence="7">The sequence shown here is derived from an EMBL/GenBank/DDBJ whole genome shotgun (WGS) entry which is preliminary data.</text>
</comment>
<dbReference type="InterPro" id="IPR036736">
    <property type="entry name" value="ACP-like_sf"/>
</dbReference>
<dbReference type="PROSITE" id="PS00012">
    <property type="entry name" value="PHOSPHOPANTETHEINE"/>
    <property type="match status" value="1"/>
</dbReference>
<evidence type="ECO:0000256" key="5">
    <source>
        <dbReference type="ARBA" id="ARBA00023194"/>
    </source>
</evidence>
<gene>
    <name evidence="7" type="ORF">Aco03nite_098940</name>
</gene>
<keyword evidence="2" id="KW-0596">Phosphopantetheine</keyword>
<dbReference type="CDD" id="cd12117">
    <property type="entry name" value="A_NRPS_Srf_like"/>
    <property type="match status" value="1"/>
</dbReference>
<dbReference type="SMART" id="SM00823">
    <property type="entry name" value="PKS_PP"/>
    <property type="match status" value="1"/>
</dbReference>
<dbReference type="InterPro" id="IPR006162">
    <property type="entry name" value="Ppantetheine_attach_site"/>
</dbReference>
<dbReference type="Pfam" id="PF00550">
    <property type="entry name" value="PP-binding"/>
    <property type="match status" value="1"/>
</dbReference>
<dbReference type="InterPro" id="IPR023213">
    <property type="entry name" value="CAT-like_dom_sf"/>
</dbReference>
<evidence type="ECO:0000256" key="3">
    <source>
        <dbReference type="ARBA" id="ARBA00022553"/>
    </source>
</evidence>
<dbReference type="InterPro" id="IPR013217">
    <property type="entry name" value="Methyltransf_12"/>
</dbReference>
<keyword evidence="3" id="KW-0597">Phosphoprotein</keyword>
<reference evidence="7 8" key="1">
    <citation type="submission" date="2021-01" db="EMBL/GenBank/DDBJ databases">
        <title>Whole genome shotgun sequence of Actinoplanes couchii NBRC 106145.</title>
        <authorList>
            <person name="Komaki H."/>
            <person name="Tamura T."/>
        </authorList>
    </citation>
    <scope>NUCLEOTIDE SEQUENCE [LARGE SCALE GENOMIC DNA]</scope>
    <source>
        <strain evidence="7 8">NBRC 106145</strain>
    </source>
</reference>
<accession>A0ABQ3XSP7</accession>
<dbReference type="EMBL" id="BOMG01000128">
    <property type="protein sequence ID" value="GID61490.1"/>
    <property type="molecule type" value="Genomic_DNA"/>
</dbReference>
<dbReference type="PANTHER" id="PTHR45527">
    <property type="entry name" value="NONRIBOSOMAL PEPTIDE SYNTHETASE"/>
    <property type="match status" value="1"/>
</dbReference>
<dbReference type="SUPFAM" id="SSF53335">
    <property type="entry name" value="S-adenosyl-L-methionine-dependent methyltransferases"/>
    <property type="match status" value="1"/>
</dbReference>
<dbReference type="NCBIfam" id="TIGR01733">
    <property type="entry name" value="AA-adenyl-dom"/>
    <property type="match status" value="1"/>
</dbReference>
<dbReference type="Proteomes" id="UP000612282">
    <property type="component" value="Unassembled WGS sequence"/>
</dbReference>
<evidence type="ECO:0000256" key="4">
    <source>
        <dbReference type="ARBA" id="ARBA00022737"/>
    </source>
</evidence>
<dbReference type="InterPro" id="IPR010060">
    <property type="entry name" value="NRPS_synth"/>
</dbReference>
<dbReference type="PROSITE" id="PS50075">
    <property type="entry name" value="CARRIER"/>
    <property type="match status" value="1"/>
</dbReference>
<dbReference type="InterPro" id="IPR029063">
    <property type="entry name" value="SAM-dependent_MTases_sf"/>
</dbReference>
<dbReference type="SUPFAM" id="SSF52777">
    <property type="entry name" value="CoA-dependent acyltransferases"/>
    <property type="match status" value="2"/>
</dbReference>
<dbReference type="CDD" id="cd02440">
    <property type="entry name" value="AdoMet_MTases"/>
    <property type="match status" value="1"/>
</dbReference>
<dbReference type="Gene3D" id="3.30.300.30">
    <property type="match status" value="2"/>
</dbReference>
<dbReference type="InterPro" id="IPR045851">
    <property type="entry name" value="AMP-bd_C_sf"/>
</dbReference>
<name>A0ABQ3XSP7_9ACTN</name>
<dbReference type="Gene3D" id="2.30.38.10">
    <property type="entry name" value="Luciferase, Domain 3"/>
    <property type="match status" value="1"/>
</dbReference>
<dbReference type="Pfam" id="PF00668">
    <property type="entry name" value="Condensation"/>
    <property type="match status" value="1"/>
</dbReference>
<dbReference type="InterPro" id="IPR001242">
    <property type="entry name" value="Condensation_dom"/>
</dbReference>
<organism evidence="7 8">
    <name type="scientific">Actinoplanes couchii</name>
    <dbReference type="NCBI Taxonomy" id="403638"/>
    <lineage>
        <taxon>Bacteria</taxon>
        <taxon>Bacillati</taxon>
        <taxon>Actinomycetota</taxon>
        <taxon>Actinomycetes</taxon>
        <taxon>Micromonosporales</taxon>
        <taxon>Micromonosporaceae</taxon>
        <taxon>Actinoplanes</taxon>
    </lineage>
</organism>
<dbReference type="Gene3D" id="3.30.559.10">
    <property type="entry name" value="Chloramphenicol acetyltransferase-like domain"/>
    <property type="match status" value="1"/>
</dbReference>
<evidence type="ECO:0000313" key="7">
    <source>
        <dbReference type="EMBL" id="GID61490.1"/>
    </source>
</evidence>
<dbReference type="PROSITE" id="PS00455">
    <property type="entry name" value="AMP_BINDING"/>
    <property type="match status" value="1"/>
</dbReference>
<proteinExistence type="predicted"/>
<evidence type="ECO:0000259" key="6">
    <source>
        <dbReference type="PROSITE" id="PS50075"/>
    </source>
</evidence>
<dbReference type="NCBIfam" id="TIGR01720">
    <property type="entry name" value="NRPS-para261"/>
    <property type="match status" value="1"/>
</dbReference>
<sequence>MNPGGLSLFSVPLMTADEEHRLLVEWNDTAADFPAESTVARMFEEQAERTPDLVAVVCGEQRVTYRELNERSNRIAHHLRGLGVGPETVVSVCLPRGVQAVVSIMAVLKSGGVCAPLDPEYPRSRLAFMISDTGSAVVITERALAGVLPPHEATVVLLDDEGTELDRQPVTNPGAHARPQDLAYIFYTSGSTGIPKGAEITHISLTRVLTGMANGWSAGAPVTTQLAPISFDAALLELWCPLTQGGRTIVQEGRVPDPHQLGATIQREGVTAVWLTAPLLHQFADVALDALAGVEAILTGGEVLSPQHVAKVQQRYPHVRIYNGYGPTEAGTATTMYPVPAALPTDRPVPIGRPLPNTTLYVLDAGMRPVPIGAQGELYIGDAAVCRGYHGRPGQTARRFVPDPFSSSPGARLYRSGDLVRYLPDGNLDFVGRVDDQVKIRGHRVELGEVESSLSAHPEVADAVAMIREDVPGERRLVAYVVSRGESDRRASETDHLAEWRALFEESTGTHHTMDGTFNIFGWNDSYRREPIGAEQMREWRDDTLARLPASDGASVLEIGCGTGLLAWRLSERAGRYVGTDFSPGTLEDLRGHFREAGRANARFQTQEATDFTGLDTERFDLVVLNSIVQYFPDAGYLDEVLDRAVSVVDHGRIFVGDVRHLGLEVPFQVSLVQAADGEETVRERVKLALEGENELLVAPAYFLRLAERHPEITHVEVMPKRSRSRNEMSCYRYDVMVHVRRPAPVLRPPAWITWNGDAGTLREALRERPACLAYREIPNARTAEAAQAAARFLPTLRGESSLRQGGGAALDPADVYAMAEESGYEAHLSLLSPHSAGNFDAVLIPKPAAPVLVDFAPSAPGGRMTNHPISRRITSKAQDRLAPELREHLSANLPDYMIPSRFVVLTELPLNANGKVDRSALPAPDGETLRDGESYVAPADEVEAALARVWADVLRLRRVGAADNFFELGGDSITSIQMVSRARQEGIILKPKDVFEHQTVAELAKAGTRIPLTVTGDPTGPAALSPIQRWFFAEIETGRDEFGHRYIGELDAAVDPELLDRAFGAVWRHHAVLRGRFRRDADGAWRHEIPEVPAGEPRPMLERIEGVTDLDAVATELSGRLSLADGELFRAAIVVGGSAGKDALVVVVHHVAVDIVSWGILLDDLQNAYRQLAGGRPPELPETTSWRTWTGRLQEHAQDPALHDELSYWRSQLVAGPAPAGTGAGKVDTVTVSLDETATDILLRRVPEVLGTRIDAGLLTALAPVLCSWAGESAISIHLEVHGREEMFDDVDLSRTVGWFTAMYPLLLPAPRAGQDVATRLRDMRDRLGAVPRHGIGYGLLRYLAPPESAGGLAGLPRPSVRFNYSGRPELLVTGDGLLRQVLTAEDMTTGPNQRSRSDGTHVVEINAWVASDRLVTTWTFDPDRIGAPDVVRLAEAYTGALREICDTAAQDTRVPTTGVSDSDMAKLMKRMTRRES</sequence>